<dbReference type="OrthoDB" id="3235960at2759"/>
<protein>
    <recommendedName>
        <fullName evidence="2">DUF6535 domain-containing protein</fullName>
    </recommendedName>
</protein>
<feature type="transmembrane region" description="Helical" evidence="1">
    <location>
        <begin position="60"/>
        <end position="84"/>
    </location>
</feature>
<keyword evidence="1" id="KW-1133">Transmembrane helix</keyword>
<keyword evidence="4" id="KW-1185">Reference proteome</keyword>
<evidence type="ECO:0000313" key="3">
    <source>
        <dbReference type="EMBL" id="KAH8104054.1"/>
    </source>
</evidence>
<evidence type="ECO:0000313" key="4">
    <source>
        <dbReference type="Proteomes" id="UP000813824"/>
    </source>
</evidence>
<dbReference type="Proteomes" id="UP000813824">
    <property type="component" value="Unassembled WGS sequence"/>
</dbReference>
<evidence type="ECO:0000259" key="2">
    <source>
        <dbReference type="Pfam" id="PF20153"/>
    </source>
</evidence>
<keyword evidence="1" id="KW-0472">Membrane</keyword>
<dbReference type="InterPro" id="IPR045338">
    <property type="entry name" value="DUF6535"/>
</dbReference>
<feature type="domain" description="DUF6535" evidence="2">
    <location>
        <begin position="7"/>
        <end position="54"/>
    </location>
</feature>
<accession>A0A8K0UV50</accession>
<dbReference type="EMBL" id="JAEVFJ010000006">
    <property type="protein sequence ID" value="KAH8104054.1"/>
    <property type="molecule type" value="Genomic_DNA"/>
</dbReference>
<evidence type="ECO:0000256" key="1">
    <source>
        <dbReference type="SAM" id="Phobius"/>
    </source>
</evidence>
<reference evidence="3" key="1">
    <citation type="journal article" date="2021" name="New Phytol.">
        <title>Evolutionary innovations through gain and loss of genes in the ectomycorrhizal Boletales.</title>
        <authorList>
            <person name="Wu G."/>
            <person name="Miyauchi S."/>
            <person name="Morin E."/>
            <person name="Kuo A."/>
            <person name="Drula E."/>
            <person name="Varga T."/>
            <person name="Kohler A."/>
            <person name="Feng B."/>
            <person name="Cao Y."/>
            <person name="Lipzen A."/>
            <person name="Daum C."/>
            <person name="Hundley H."/>
            <person name="Pangilinan J."/>
            <person name="Johnson J."/>
            <person name="Barry K."/>
            <person name="LaButti K."/>
            <person name="Ng V."/>
            <person name="Ahrendt S."/>
            <person name="Min B."/>
            <person name="Choi I.G."/>
            <person name="Park H."/>
            <person name="Plett J.M."/>
            <person name="Magnuson J."/>
            <person name="Spatafora J.W."/>
            <person name="Nagy L.G."/>
            <person name="Henrissat B."/>
            <person name="Grigoriev I.V."/>
            <person name="Yang Z.L."/>
            <person name="Xu J."/>
            <person name="Martin F.M."/>
        </authorList>
    </citation>
    <scope>NUCLEOTIDE SEQUENCE</scope>
    <source>
        <strain evidence="3">KKN 215</strain>
    </source>
</reference>
<gene>
    <name evidence="3" type="ORF">BXZ70DRAFT_680660</name>
</gene>
<feature type="transmembrane region" description="Helical" evidence="1">
    <location>
        <begin position="25"/>
        <end position="48"/>
    </location>
</feature>
<proteinExistence type="predicted"/>
<keyword evidence="1" id="KW-0812">Transmembrane</keyword>
<sequence length="261" mass="30040">MAHDSISPQGYVRVRHFRREGLLEWHVFEIAAVLPLLLQCALMLFFIGLCDYLHSLYPPLGWTVTTVVILWLLVYITTALAPVFSPNCPYKTPFLKVAPHTQVVWLKYLVEWTSYLFERASTGLLNAFKRSSRDQKSTSSTTLRPELPQVYQKSTSRSQREQIIRLAVDLDVEVLVALDSTFIEGDFMETARSCLVDVDGAKVLDCVRYFIQRRIEKPVGSLQYLTFDDKDFKRNVTLANCYNLSVQMLTDAVVREIHKPR</sequence>
<comment type="caution">
    <text evidence="3">The sequence shown here is derived from an EMBL/GenBank/DDBJ whole genome shotgun (WGS) entry which is preliminary data.</text>
</comment>
<dbReference type="Pfam" id="PF20153">
    <property type="entry name" value="DUF6535"/>
    <property type="match status" value="1"/>
</dbReference>
<name>A0A8K0UV50_9AGAR</name>
<organism evidence="3 4">
    <name type="scientific">Cristinia sonorae</name>
    <dbReference type="NCBI Taxonomy" id="1940300"/>
    <lineage>
        <taxon>Eukaryota</taxon>
        <taxon>Fungi</taxon>
        <taxon>Dikarya</taxon>
        <taxon>Basidiomycota</taxon>
        <taxon>Agaricomycotina</taxon>
        <taxon>Agaricomycetes</taxon>
        <taxon>Agaricomycetidae</taxon>
        <taxon>Agaricales</taxon>
        <taxon>Pleurotineae</taxon>
        <taxon>Stephanosporaceae</taxon>
        <taxon>Cristinia</taxon>
    </lineage>
</organism>
<dbReference type="AlphaFoldDB" id="A0A8K0UV50"/>